<name>A0ABW9G477_9GAMM</name>
<dbReference type="PROSITE" id="PS51095">
    <property type="entry name" value="PTS_EIIA_TYPE_3"/>
    <property type="match status" value="1"/>
</dbReference>
<dbReference type="Proteomes" id="UP001629953">
    <property type="component" value="Unassembled WGS sequence"/>
</dbReference>
<dbReference type="PANTHER" id="PTHR34382:SF7">
    <property type="entry name" value="PTS SYSTEM N,N'-DIACETYLCHITOBIOSE-SPECIFIC EIIA COMPONENT"/>
    <property type="match status" value="1"/>
</dbReference>
<evidence type="ECO:0000256" key="4">
    <source>
        <dbReference type="ARBA" id="ARBA00022683"/>
    </source>
</evidence>
<proteinExistence type="predicted"/>
<keyword evidence="3" id="KW-0808">Transferase</keyword>
<evidence type="ECO:0000256" key="1">
    <source>
        <dbReference type="ARBA" id="ARBA00022448"/>
    </source>
</evidence>
<comment type="caution">
    <text evidence="6">The sequence shown here is derived from an EMBL/GenBank/DDBJ whole genome shotgun (WGS) entry which is preliminary data.</text>
</comment>
<dbReference type="SUPFAM" id="SSF46973">
    <property type="entry name" value="Enzyme IIa from lactose specific PTS, IIa-lac"/>
    <property type="match status" value="1"/>
</dbReference>
<evidence type="ECO:0000256" key="2">
    <source>
        <dbReference type="ARBA" id="ARBA00022597"/>
    </source>
</evidence>
<dbReference type="PANTHER" id="PTHR34382">
    <property type="entry name" value="PTS SYSTEM N,N'-DIACETYLCHITOBIOSE-SPECIFIC EIIA COMPONENT"/>
    <property type="match status" value="1"/>
</dbReference>
<accession>A0ABW9G477</accession>
<keyword evidence="4" id="KW-0598">Phosphotransferase system</keyword>
<protein>
    <submittedName>
        <fullName evidence="6">PTS lactose/cellobiose transporter subunit IIA</fullName>
    </submittedName>
</protein>
<evidence type="ECO:0000256" key="3">
    <source>
        <dbReference type="ARBA" id="ARBA00022679"/>
    </source>
</evidence>
<organism evidence="6 7">
    <name type="scientific">Celerinatantimonas yamalensis</name>
    <dbReference type="NCBI Taxonomy" id="559956"/>
    <lineage>
        <taxon>Bacteria</taxon>
        <taxon>Pseudomonadati</taxon>
        <taxon>Pseudomonadota</taxon>
        <taxon>Gammaproteobacteria</taxon>
        <taxon>Celerinatantimonadaceae</taxon>
        <taxon>Celerinatantimonas</taxon>
    </lineage>
</organism>
<feature type="modified residue" description="Phosphohistidine; by HPr" evidence="5">
    <location>
        <position position="81"/>
    </location>
</feature>
<dbReference type="CDD" id="cd00215">
    <property type="entry name" value="PTS_IIA_lac"/>
    <property type="match status" value="1"/>
</dbReference>
<keyword evidence="1" id="KW-0813">Transport</keyword>
<dbReference type="PIRSF" id="PIRSF000699">
    <property type="entry name" value="PTS_IILac_III"/>
    <property type="match status" value="1"/>
</dbReference>
<keyword evidence="2" id="KW-0762">Sugar transport</keyword>
<keyword evidence="7" id="KW-1185">Reference proteome</keyword>
<dbReference type="RefSeq" id="WP_408622634.1">
    <property type="nucleotide sequence ID" value="NZ_JBEQCT010000002.1"/>
</dbReference>
<evidence type="ECO:0000313" key="7">
    <source>
        <dbReference type="Proteomes" id="UP001629953"/>
    </source>
</evidence>
<dbReference type="Pfam" id="PF02255">
    <property type="entry name" value="PTS_IIA"/>
    <property type="match status" value="1"/>
</dbReference>
<dbReference type="InterPro" id="IPR036542">
    <property type="entry name" value="PTS_IIA_lac/cel_sf"/>
</dbReference>
<dbReference type="EMBL" id="JBEQCT010000002">
    <property type="protein sequence ID" value="MFM2484456.1"/>
    <property type="molecule type" value="Genomic_DNA"/>
</dbReference>
<reference evidence="6 7" key="1">
    <citation type="journal article" date="2013" name="Int. J. Syst. Evol. Microbiol.">
        <title>Celerinatantimonas yamalensis sp. nov., a cold-adapted diazotrophic bacterium from a cold permafrost brine.</title>
        <authorList>
            <person name="Shcherbakova V."/>
            <person name="Chuvilskaya N."/>
            <person name="Rivkina E."/>
            <person name="Demidov N."/>
            <person name="Uchaeva V."/>
            <person name="Suetin S."/>
            <person name="Suzina N."/>
            <person name="Gilichinsky D."/>
        </authorList>
    </citation>
    <scope>NUCLEOTIDE SEQUENCE [LARGE SCALE GENOMIC DNA]</scope>
    <source>
        <strain evidence="6 7">C7</strain>
    </source>
</reference>
<evidence type="ECO:0000256" key="5">
    <source>
        <dbReference type="PROSITE-ProRule" id="PRU00418"/>
    </source>
</evidence>
<sequence>MSDPILVDEEQLVMDLIVNAGQARSLYFEGLNLAKQGQFESAEAKVKEAQSFIKQAHQAQTRLIGDDQGEGKVTMTLIMVHAQDHIMTAMLAGELISELIQLYRRLN</sequence>
<evidence type="ECO:0000313" key="6">
    <source>
        <dbReference type="EMBL" id="MFM2484456.1"/>
    </source>
</evidence>
<gene>
    <name evidence="6" type="ORF">ABUE30_05145</name>
</gene>
<dbReference type="InterPro" id="IPR003188">
    <property type="entry name" value="PTS_IIA_lac/cel"/>
</dbReference>
<dbReference type="Gene3D" id="1.20.58.80">
    <property type="entry name" value="Phosphotransferase system, lactose/cellobiose-type IIA subunit"/>
    <property type="match status" value="1"/>
</dbReference>